<sequence>MRPEDAMTRLVLAALADDAETCAELLSSGEPAEMPAVALSRAIAAGSSRAALALAGWGVTLAPYPEAVIVPGDTLARREGRARGYLRDLLALGSGRLEFCGRHRPRRPAPGHEFSGCLYLHAISRASGPALSVLLDANLLSARDRAGLMLVAANYWVSWQDEGFLETAVLLARSLGERPPYPTIDFKSCGLGNYIVSDLFDLAACRPATWLGSYLLRAARVAREGGVLLSYAHLASRLTGTTRRPRYEAELRRVVGEVGLDLFGATGPLPRRPRL</sequence>
<reference evidence="1" key="1">
    <citation type="journal article" date="2021" name="PeerJ">
        <title>Extensive microbial diversity within the chicken gut microbiome revealed by metagenomics and culture.</title>
        <authorList>
            <person name="Gilroy R."/>
            <person name="Ravi A."/>
            <person name="Getino M."/>
            <person name="Pursley I."/>
            <person name="Horton D.L."/>
            <person name="Alikhan N.F."/>
            <person name="Baker D."/>
            <person name="Gharbi K."/>
            <person name="Hall N."/>
            <person name="Watson M."/>
            <person name="Adriaenssens E.M."/>
            <person name="Foster-Nyarko E."/>
            <person name="Jarju S."/>
            <person name="Secka A."/>
            <person name="Antonio M."/>
            <person name="Oren A."/>
            <person name="Chaudhuri R.R."/>
            <person name="La Ragione R."/>
            <person name="Hildebrand F."/>
            <person name="Pallen M.J."/>
        </authorList>
    </citation>
    <scope>NUCLEOTIDE SEQUENCE</scope>
    <source>
        <strain evidence="1">ChiHecolR3B27-1887</strain>
    </source>
</reference>
<dbReference type="Proteomes" id="UP000824029">
    <property type="component" value="Unassembled WGS sequence"/>
</dbReference>
<accession>A0A9D2INP4</accession>
<dbReference type="EMBL" id="DXBZ01000011">
    <property type="protein sequence ID" value="HIZ17579.1"/>
    <property type="molecule type" value="Genomic_DNA"/>
</dbReference>
<evidence type="ECO:0000313" key="2">
    <source>
        <dbReference type="Proteomes" id="UP000824029"/>
    </source>
</evidence>
<evidence type="ECO:0000313" key="1">
    <source>
        <dbReference type="EMBL" id="HIZ17579.1"/>
    </source>
</evidence>
<reference evidence="1" key="2">
    <citation type="submission" date="2021-04" db="EMBL/GenBank/DDBJ databases">
        <authorList>
            <person name="Gilroy R."/>
        </authorList>
    </citation>
    <scope>NUCLEOTIDE SEQUENCE</scope>
    <source>
        <strain evidence="1">ChiHecolR3B27-1887</strain>
    </source>
</reference>
<dbReference type="AlphaFoldDB" id="A0A9D2INP4"/>
<gene>
    <name evidence="1" type="ORF">IAA22_00460</name>
</gene>
<organism evidence="1 2">
    <name type="scientific">Candidatus Olsenella stercoravium</name>
    <dbReference type="NCBI Taxonomy" id="2838713"/>
    <lineage>
        <taxon>Bacteria</taxon>
        <taxon>Bacillati</taxon>
        <taxon>Actinomycetota</taxon>
        <taxon>Coriobacteriia</taxon>
        <taxon>Coriobacteriales</taxon>
        <taxon>Atopobiaceae</taxon>
        <taxon>Olsenella</taxon>
    </lineage>
</organism>
<name>A0A9D2INP4_9ACTN</name>
<protein>
    <submittedName>
        <fullName evidence="1">Uncharacterized protein</fullName>
    </submittedName>
</protein>
<proteinExistence type="predicted"/>
<comment type="caution">
    <text evidence="1">The sequence shown here is derived from an EMBL/GenBank/DDBJ whole genome shotgun (WGS) entry which is preliminary data.</text>
</comment>